<evidence type="ECO:0000313" key="1">
    <source>
        <dbReference type="EMBL" id="KAG0149334.1"/>
    </source>
</evidence>
<dbReference type="Proteomes" id="UP000886653">
    <property type="component" value="Unassembled WGS sequence"/>
</dbReference>
<dbReference type="AlphaFoldDB" id="A0A9P6TEY1"/>
<comment type="caution">
    <text evidence="1">The sequence shown here is derived from an EMBL/GenBank/DDBJ whole genome shotgun (WGS) entry which is preliminary data.</text>
</comment>
<protein>
    <submittedName>
        <fullName evidence="1">Uncharacterized protein</fullName>
    </submittedName>
</protein>
<dbReference type="EMBL" id="MU167228">
    <property type="protein sequence ID" value="KAG0149334.1"/>
    <property type="molecule type" value="Genomic_DNA"/>
</dbReference>
<sequence length="62" mass="7183">MVKYSPNIENLATQMFINGNTRQEINVTLRGKISFCTLMRWKVLYRSTQSAVRDPATYGRRG</sequence>
<organism evidence="1 2">
    <name type="scientific">Cronartium quercuum f. sp. fusiforme G11</name>
    <dbReference type="NCBI Taxonomy" id="708437"/>
    <lineage>
        <taxon>Eukaryota</taxon>
        <taxon>Fungi</taxon>
        <taxon>Dikarya</taxon>
        <taxon>Basidiomycota</taxon>
        <taxon>Pucciniomycotina</taxon>
        <taxon>Pucciniomycetes</taxon>
        <taxon>Pucciniales</taxon>
        <taxon>Coleosporiaceae</taxon>
        <taxon>Cronartium</taxon>
    </lineage>
</organism>
<proteinExistence type="predicted"/>
<gene>
    <name evidence="1" type="ORF">CROQUDRAFT_39849</name>
</gene>
<name>A0A9P6TEY1_9BASI</name>
<keyword evidence="2" id="KW-1185">Reference proteome</keyword>
<evidence type="ECO:0000313" key="2">
    <source>
        <dbReference type="Proteomes" id="UP000886653"/>
    </source>
</evidence>
<reference evidence="1" key="1">
    <citation type="submission" date="2013-11" db="EMBL/GenBank/DDBJ databases">
        <title>Genome sequence of the fusiform rust pathogen reveals effectors for host alternation and coevolution with pine.</title>
        <authorList>
            <consortium name="DOE Joint Genome Institute"/>
            <person name="Smith K."/>
            <person name="Pendleton A."/>
            <person name="Kubisiak T."/>
            <person name="Anderson C."/>
            <person name="Salamov A."/>
            <person name="Aerts A."/>
            <person name="Riley R."/>
            <person name="Clum A."/>
            <person name="Lindquist E."/>
            <person name="Ence D."/>
            <person name="Campbell M."/>
            <person name="Kronenberg Z."/>
            <person name="Feau N."/>
            <person name="Dhillon B."/>
            <person name="Hamelin R."/>
            <person name="Burleigh J."/>
            <person name="Smith J."/>
            <person name="Yandell M."/>
            <person name="Nelson C."/>
            <person name="Grigoriev I."/>
            <person name="Davis J."/>
        </authorList>
    </citation>
    <scope>NUCLEOTIDE SEQUENCE</scope>
    <source>
        <strain evidence="1">G11</strain>
    </source>
</reference>
<accession>A0A9P6TEY1</accession>